<organism evidence="1 2">
    <name type="scientific">Funneliformis caledonium</name>
    <dbReference type="NCBI Taxonomy" id="1117310"/>
    <lineage>
        <taxon>Eukaryota</taxon>
        <taxon>Fungi</taxon>
        <taxon>Fungi incertae sedis</taxon>
        <taxon>Mucoromycota</taxon>
        <taxon>Glomeromycotina</taxon>
        <taxon>Glomeromycetes</taxon>
        <taxon>Glomerales</taxon>
        <taxon>Glomeraceae</taxon>
        <taxon>Funneliformis</taxon>
    </lineage>
</organism>
<comment type="caution">
    <text evidence="1">The sequence shown here is derived from an EMBL/GenBank/DDBJ whole genome shotgun (WGS) entry which is preliminary data.</text>
</comment>
<protein>
    <submittedName>
        <fullName evidence="1">7400_t:CDS:1</fullName>
    </submittedName>
</protein>
<dbReference type="OrthoDB" id="2423006at2759"/>
<feature type="non-terminal residue" evidence="1">
    <location>
        <position position="1"/>
    </location>
</feature>
<sequence>YLWIKDAWEKIDTNLIRRSFKCCGISVKTDGSKDDMIFNYDSLIVDKENKKNNELIRDNEFRKKEFREEDYNNWDDINFANV</sequence>
<dbReference type="EMBL" id="CAJVPQ010022415">
    <property type="protein sequence ID" value="CAG8760551.1"/>
    <property type="molecule type" value="Genomic_DNA"/>
</dbReference>
<proteinExistence type="predicted"/>
<evidence type="ECO:0000313" key="1">
    <source>
        <dbReference type="EMBL" id="CAG8760551.1"/>
    </source>
</evidence>
<evidence type="ECO:0000313" key="2">
    <source>
        <dbReference type="Proteomes" id="UP000789570"/>
    </source>
</evidence>
<reference evidence="1" key="1">
    <citation type="submission" date="2021-06" db="EMBL/GenBank/DDBJ databases">
        <authorList>
            <person name="Kallberg Y."/>
            <person name="Tangrot J."/>
            <person name="Rosling A."/>
        </authorList>
    </citation>
    <scope>NUCLEOTIDE SEQUENCE</scope>
    <source>
        <strain evidence="1">UK204</strain>
    </source>
</reference>
<accession>A0A9N9NVE0</accession>
<keyword evidence="2" id="KW-1185">Reference proteome</keyword>
<dbReference type="Proteomes" id="UP000789570">
    <property type="component" value="Unassembled WGS sequence"/>
</dbReference>
<gene>
    <name evidence="1" type="ORF">FCALED_LOCUS16902</name>
</gene>
<dbReference type="AlphaFoldDB" id="A0A9N9NVE0"/>
<name>A0A9N9NVE0_9GLOM</name>